<evidence type="ECO:0000313" key="4">
    <source>
        <dbReference type="Proteomes" id="UP001142610"/>
    </source>
</evidence>
<evidence type="ECO:0000256" key="1">
    <source>
        <dbReference type="SAM" id="MobiDB-lite"/>
    </source>
</evidence>
<name>A0A9X2L708_9PROT</name>
<keyword evidence="2" id="KW-1133">Transmembrane helix</keyword>
<organism evidence="3 4">
    <name type="scientific">Parvularcula maris</name>
    <dbReference type="NCBI Taxonomy" id="2965077"/>
    <lineage>
        <taxon>Bacteria</taxon>
        <taxon>Pseudomonadati</taxon>
        <taxon>Pseudomonadota</taxon>
        <taxon>Alphaproteobacteria</taxon>
        <taxon>Parvularculales</taxon>
        <taxon>Parvularculaceae</taxon>
        <taxon>Parvularcula</taxon>
    </lineage>
</organism>
<feature type="transmembrane region" description="Helical" evidence="2">
    <location>
        <begin position="38"/>
        <end position="59"/>
    </location>
</feature>
<protein>
    <submittedName>
        <fullName evidence="3">Protoheme IX farnesyltransferase</fullName>
    </submittedName>
</protein>
<keyword evidence="2" id="KW-0812">Transmembrane</keyword>
<dbReference type="AlphaFoldDB" id="A0A9X2L708"/>
<dbReference type="EMBL" id="JANIBC010000001">
    <property type="protein sequence ID" value="MCQ8184221.1"/>
    <property type="molecule type" value="Genomic_DNA"/>
</dbReference>
<feature type="compositionally biased region" description="Basic and acidic residues" evidence="1">
    <location>
        <begin position="1"/>
        <end position="15"/>
    </location>
</feature>
<feature type="region of interest" description="Disordered" evidence="1">
    <location>
        <begin position="1"/>
        <end position="23"/>
    </location>
</feature>
<comment type="caution">
    <text evidence="3">The sequence shown here is derived from an EMBL/GenBank/DDBJ whole genome shotgun (WGS) entry which is preliminary data.</text>
</comment>
<proteinExistence type="predicted"/>
<reference evidence="3" key="1">
    <citation type="submission" date="2022-07" db="EMBL/GenBank/DDBJ databases">
        <title>Parvularcula maris sp. nov., an algicidal bacterium isolated from seawater.</title>
        <authorList>
            <person name="Li F."/>
        </authorList>
    </citation>
    <scope>NUCLEOTIDE SEQUENCE</scope>
    <source>
        <strain evidence="3">BGMRC 0090</strain>
    </source>
</reference>
<dbReference type="Proteomes" id="UP001142610">
    <property type="component" value="Unassembled WGS sequence"/>
</dbReference>
<evidence type="ECO:0000313" key="3">
    <source>
        <dbReference type="EMBL" id="MCQ8184221.1"/>
    </source>
</evidence>
<accession>A0A9X2L708</accession>
<sequence length="69" mass="7461">MDKDERSLDLAEAREGLPTGELHQPTEAEIKARDKRNIAIALAVVAFIALVFATTMLRLSQNLPQGGAS</sequence>
<keyword evidence="4" id="KW-1185">Reference proteome</keyword>
<keyword evidence="2" id="KW-0472">Membrane</keyword>
<dbReference type="RefSeq" id="WP_256618026.1">
    <property type="nucleotide sequence ID" value="NZ_JANIBC010000001.1"/>
</dbReference>
<gene>
    <name evidence="3" type="ORF">NOG11_02370</name>
</gene>
<evidence type="ECO:0000256" key="2">
    <source>
        <dbReference type="SAM" id="Phobius"/>
    </source>
</evidence>